<gene>
    <name evidence="1" type="ORF">JCM19235_5411</name>
</gene>
<proteinExistence type="predicted"/>
<organism evidence="1 2">
    <name type="scientific">Vibrio maritimus</name>
    <dbReference type="NCBI Taxonomy" id="990268"/>
    <lineage>
        <taxon>Bacteria</taxon>
        <taxon>Pseudomonadati</taxon>
        <taxon>Pseudomonadota</taxon>
        <taxon>Gammaproteobacteria</taxon>
        <taxon>Vibrionales</taxon>
        <taxon>Vibrionaceae</taxon>
        <taxon>Vibrio</taxon>
    </lineage>
</organism>
<evidence type="ECO:0000313" key="2">
    <source>
        <dbReference type="Proteomes" id="UP000029228"/>
    </source>
</evidence>
<keyword evidence="2" id="KW-1185">Reference proteome</keyword>
<name>A0A090SBC9_9VIBR</name>
<accession>A0A090SBC9</accession>
<dbReference type="Proteomes" id="UP000029228">
    <property type="component" value="Unassembled WGS sequence"/>
</dbReference>
<evidence type="ECO:0000313" key="1">
    <source>
        <dbReference type="EMBL" id="GAL16862.1"/>
    </source>
</evidence>
<protein>
    <submittedName>
        <fullName evidence="1">Uncharacterized protein</fullName>
    </submittedName>
</protein>
<comment type="caution">
    <text evidence="1">The sequence shown here is derived from an EMBL/GenBank/DDBJ whole genome shotgun (WGS) entry which is preliminary data.</text>
</comment>
<dbReference type="EMBL" id="BBMR01000001">
    <property type="protein sequence ID" value="GAL16862.1"/>
    <property type="molecule type" value="Genomic_DNA"/>
</dbReference>
<reference evidence="1 2" key="1">
    <citation type="submission" date="2014-09" db="EMBL/GenBank/DDBJ databases">
        <title>Vibrio maritimus JCM 19235. (C45) whole genome shotgun sequence.</title>
        <authorList>
            <person name="Sawabe T."/>
            <person name="Meirelles P."/>
            <person name="Nakanishi M."/>
            <person name="Sayaka M."/>
            <person name="Hattori M."/>
            <person name="Ohkuma M."/>
        </authorList>
    </citation>
    <scope>NUCLEOTIDE SEQUENCE [LARGE SCALE GENOMIC DNA]</scope>
    <source>
        <strain evidence="2">JCM19235</strain>
    </source>
</reference>
<reference evidence="1 2" key="2">
    <citation type="submission" date="2014-09" db="EMBL/GenBank/DDBJ databases">
        <authorList>
            <consortium name="NBRP consortium"/>
            <person name="Sawabe T."/>
            <person name="Meirelles P."/>
            <person name="Nakanishi M."/>
            <person name="Sayaka M."/>
            <person name="Hattori M."/>
            <person name="Ohkuma M."/>
        </authorList>
    </citation>
    <scope>NUCLEOTIDE SEQUENCE [LARGE SCALE GENOMIC DNA]</scope>
    <source>
        <strain evidence="2">JCM19235</strain>
    </source>
</reference>
<dbReference type="AlphaFoldDB" id="A0A090SBC9"/>
<sequence>MLFELLLDLMIEKKHLPEKSNPVMIFHDAHETRLKYSNVVERVLKIRAH</sequence>
<dbReference type="STRING" id="990268.JCM19235_5411"/>